<sequence>MPTPESAMFQAQKPTVAATFNGVDFDDTKAFKAAEDAIIREQWVGAMKTRLIGEELSKCYIKNGNNHLEKCGELREKYLQSLAANKIKGTKFMQQNYVDQKEQELDLAAKVHTSDKIAKINQARFSS</sequence>
<reference evidence="1" key="1">
    <citation type="submission" date="2022-08" db="EMBL/GenBank/DDBJ databases">
        <title>Genome Sequence of Lecanicillium fungicola.</title>
        <authorList>
            <person name="Buettner E."/>
        </authorList>
    </citation>
    <scope>NUCLEOTIDE SEQUENCE</scope>
    <source>
        <strain evidence="1">Babe33</strain>
    </source>
</reference>
<name>A0ACC1MJX6_9HYPO</name>
<evidence type="ECO:0000313" key="2">
    <source>
        <dbReference type="Proteomes" id="UP001143910"/>
    </source>
</evidence>
<gene>
    <name evidence="1" type="ORF">NQ176_g9801</name>
</gene>
<dbReference type="Proteomes" id="UP001143910">
    <property type="component" value="Unassembled WGS sequence"/>
</dbReference>
<organism evidence="1 2">
    <name type="scientific">Zarea fungicola</name>
    <dbReference type="NCBI Taxonomy" id="93591"/>
    <lineage>
        <taxon>Eukaryota</taxon>
        <taxon>Fungi</taxon>
        <taxon>Dikarya</taxon>
        <taxon>Ascomycota</taxon>
        <taxon>Pezizomycotina</taxon>
        <taxon>Sordariomycetes</taxon>
        <taxon>Hypocreomycetidae</taxon>
        <taxon>Hypocreales</taxon>
        <taxon>Cordycipitaceae</taxon>
        <taxon>Zarea</taxon>
    </lineage>
</organism>
<keyword evidence="2" id="KW-1185">Reference proteome</keyword>
<evidence type="ECO:0000313" key="1">
    <source>
        <dbReference type="EMBL" id="KAJ2967154.1"/>
    </source>
</evidence>
<protein>
    <submittedName>
        <fullName evidence="1">Uncharacterized protein</fullName>
    </submittedName>
</protein>
<accession>A0ACC1MJX6</accession>
<proteinExistence type="predicted"/>
<dbReference type="EMBL" id="JANJQO010002387">
    <property type="protein sequence ID" value="KAJ2967154.1"/>
    <property type="molecule type" value="Genomic_DNA"/>
</dbReference>
<comment type="caution">
    <text evidence="1">The sequence shown here is derived from an EMBL/GenBank/DDBJ whole genome shotgun (WGS) entry which is preliminary data.</text>
</comment>